<evidence type="ECO:0000313" key="6">
    <source>
        <dbReference type="Proteomes" id="UP000001203"/>
    </source>
</evidence>
<dbReference type="HOGENOM" id="CLU_037628_3_2_3"/>
<dbReference type="GO" id="GO:0030313">
    <property type="term" value="C:cell envelope"/>
    <property type="evidence" value="ECO:0007669"/>
    <property type="project" value="UniProtKB-SubCell"/>
</dbReference>
<evidence type="ECO:0000256" key="2">
    <source>
        <dbReference type="ARBA" id="ARBA00007639"/>
    </source>
</evidence>
<sequence>MGKLFLQSIKNLKKCLRTCQLMAVFSLLLSSTVGCNLDHKQPNLRINQAPILESSTYQQCQPFDVDHLSHQGTATQPWQIAYLFKTRSDPFWQQMEQGVQTVAQELGIKTLVKFTEEKPNTLGDVKKQISTILELIDNNDLDGLVIAPEDSIQLVPIIEKATQQGIKVIVIDTPIDTDQILTFVTFDNFEGGQILGEWVIQKLTQSSRRNNKINILILEGSLHEENTIERRQGFLEGLKRANKNYSLEILDLKSADWETKKAKMITQAWLEKFPTIDVIMAADDQMAVGASEAVQEANKSGIIITGFDGTPYGLNAIKTGQIDATINQLPRTQISLITQLMINSLEKEQTTLPLCQLIGQEQTENSLLITQDNINEALNP</sequence>
<protein>
    <submittedName>
        <fullName evidence="5">Ribose ABC transporter</fullName>
    </submittedName>
</protein>
<proteinExistence type="inferred from homology"/>
<accession>B1WQL3</accession>
<dbReference type="EMBL" id="CP000806">
    <property type="protein sequence ID" value="ACB51724.1"/>
    <property type="molecule type" value="Genomic_DNA"/>
</dbReference>
<dbReference type="GO" id="GO:0030246">
    <property type="term" value="F:carbohydrate binding"/>
    <property type="evidence" value="ECO:0007669"/>
    <property type="project" value="UniProtKB-ARBA"/>
</dbReference>
<dbReference type="SMR" id="B1WQL3"/>
<comment type="subcellular location">
    <subcellularLocation>
        <location evidence="1">Cell envelope</location>
    </subcellularLocation>
</comment>
<dbReference type="STRING" id="43989.cce_2374"/>
<comment type="similarity">
    <text evidence="2">Belongs to the bacterial solute-binding protein 2 family.</text>
</comment>
<dbReference type="KEGG" id="cyt:cce_2374"/>
<dbReference type="Pfam" id="PF13407">
    <property type="entry name" value="Peripla_BP_4"/>
    <property type="match status" value="1"/>
</dbReference>
<evidence type="ECO:0000313" key="5">
    <source>
        <dbReference type="EMBL" id="ACB51724.1"/>
    </source>
</evidence>
<gene>
    <name evidence="5" type="ordered locus">cce_2374</name>
</gene>
<feature type="domain" description="Periplasmic binding protein" evidence="4">
    <location>
        <begin position="80"/>
        <end position="348"/>
    </location>
</feature>
<dbReference type="Gene3D" id="3.40.50.2300">
    <property type="match status" value="2"/>
</dbReference>
<name>B1WQL3_CROS5</name>
<dbReference type="Proteomes" id="UP000001203">
    <property type="component" value="Chromosome circular"/>
</dbReference>
<dbReference type="PANTHER" id="PTHR46847:SF1">
    <property type="entry name" value="D-ALLOSE-BINDING PERIPLASMIC PROTEIN-RELATED"/>
    <property type="match status" value="1"/>
</dbReference>
<dbReference type="CDD" id="cd01536">
    <property type="entry name" value="PBP1_ABC_sugar_binding-like"/>
    <property type="match status" value="1"/>
</dbReference>
<evidence type="ECO:0000256" key="1">
    <source>
        <dbReference type="ARBA" id="ARBA00004196"/>
    </source>
</evidence>
<organism evidence="5 6">
    <name type="scientific">Crocosphaera subtropica (strain ATCC 51142 / BH68)</name>
    <name type="common">Cyanothece sp. (strain ATCC 51142)</name>
    <dbReference type="NCBI Taxonomy" id="43989"/>
    <lineage>
        <taxon>Bacteria</taxon>
        <taxon>Bacillati</taxon>
        <taxon>Cyanobacteriota</taxon>
        <taxon>Cyanophyceae</taxon>
        <taxon>Oscillatoriophycideae</taxon>
        <taxon>Chroococcales</taxon>
        <taxon>Aphanothecaceae</taxon>
        <taxon>Crocosphaera</taxon>
        <taxon>Crocosphaera subtropica</taxon>
    </lineage>
</organism>
<dbReference type="SUPFAM" id="SSF53822">
    <property type="entry name" value="Periplasmic binding protein-like I"/>
    <property type="match status" value="1"/>
</dbReference>
<dbReference type="InterPro" id="IPR028082">
    <property type="entry name" value="Peripla_BP_I"/>
</dbReference>
<dbReference type="InterPro" id="IPR025997">
    <property type="entry name" value="SBP_2_dom"/>
</dbReference>
<keyword evidence="3" id="KW-0732">Signal</keyword>
<evidence type="ECO:0000256" key="3">
    <source>
        <dbReference type="ARBA" id="ARBA00022729"/>
    </source>
</evidence>
<dbReference type="PANTHER" id="PTHR46847">
    <property type="entry name" value="D-ALLOSE-BINDING PERIPLASMIC PROTEIN-RELATED"/>
    <property type="match status" value="1"/>
</dbReference>
<dbReference type="PROSITE" id="PS51257">
    <property type="entry name" value="PROKAR_LIPOPROTEIN"/>
    <property type="match status" value="1"/>
</dbReference>
<dbReference type="AlphaFoldDB" id="B1WQL3"/>
<dbReference type="eggNOG" id="COG1879">
    <property type="taxonomic scope" value="Bacteria"/>
</dbReference>
<keyword evidence="6" id="KW-1185">Reference proteome</keyword>
<reference evidence="5 6" key="1">
    <citation type="journal article" date="2008" name="Proc. Natl. Acad. Sci. U.S.A.">
        <title>The genome of Cyanothece 51142, a unicellular diazotrophic cyanobacterium important in the marine nitrogen cycle.</title>
        <authorList>
            <person name="Welsh E.A."/>
            <person name="Liberton M."/>
            <person name="Stoeckel J."/>
            <person name="Loh T."/>
            <person name="Elvitigala T."/>
            <person name="Wang C."/>
            <person name="Wollam A."/>
            <person name="Fulton R.S."/>
            <person name="Clifton S.W."/>
            <person name="Jacobs J.M."/>
            <person name="Aurora R."/>
            <person name="Ghosh B.K."/>
            <person name="Sherman L.A."/>
            <person name="Smith R.D."/>
            <person name="Wilson R.K."/>
            <person name="Pakrasi H.B."/>
        </authorList>
    </citation>
    <scope>NUCLEOTIDE SEQUENCE [LARGE SCALE GENOMIC DNA]</scope>
    <source>
        <strain evidence="6">ATCC 51142 / BH68</strain>
    </source>
</reference>
<evidence type="ECO:0000259" key="4">
    <source>
        <dbReference type="Pfam" id="PF13407"/>
    </source>
</evidence>